<dbReference type="Pfam" id="PF13040">
    <property type="entry name" value="Fur_reg_FbpB"/>
    <property type="match status" value="1"/>
</dbReference>
<sequence length="48" mass="5882">MRKRNQLTFEELVEKNKQELLENELELKKIEERIDEKHLQEENAEKTG</sequence>
<name>A0A366XXL6_9BACI</name>
<feature type="coiled-coil region" evidence="1">
    <location>
        <begin position="13"/>
        <end position="47"/>
    </location>
</feature>
<protein>
    <submittedName>
        <fullName evidence="2">FbpB family small basic protein</fullName>
    </submittedName>
</protein>
<reference evidence="2 3" key="1">
    <citation type="submission" date="2018-07" db="EMBL/GenBank/DDBJ databases">
        <title>Lottiidibacillus patelloidae gen. nov., sp. nov., isolated from the intestinal tract of a marine limpet and the reclassification of B. taeanensis BH030017T, B. algicola KMM 3737T and B. hwajinpoensis SW-72T as genus Lottiidibacillus.</title>
        <authorList>
            <person name="Liu R."/>
            <person name="Huang Z."/>
        </authorList>
    </citation>
    <scope>NUCLEOTIDE SEQUENCE [LARGE SCALE GENOMIC DNA]</scope>
    <source>
        <strain evidence="2 3">BH030017</strain>
    </source>
</reference>
<dbReference type="AlphaFoldDB" id="A0A366XXL6"/>
<proteinExistence type="predicted"/>
<keyword evidence="3" id="KW-1185">Reference proteome</keyword>
<evidence type="ECO:0000256" key="1">
    <source>
        <dbReference type="SAM" id="Coils"/>
    </source>
</evidence>
<dbReference type="Proteomes" id="UP000253314">
    <property type="component" value="Unassembled WGS sequence"/>
</dbReference>
<dbReference type="InterPro" id="IPR025004">
    <property type="entry name" value="SenN/SenS"/>
</dbReference>
<keyword evidence="1" id="KW-0175">Coiled coil</keyword>
<dbReference type="RefSeq" id="WP_113804350.1">
    <property type="nucleotide sequence ID" value="NZ_QOCW01000002.1"/>
</dbReference>
<organism evidence="2 3">
    <name type="scientific">Bacillus taeanensis</name>
    <dbReference type="NCBI Taxonomy" id="273032"/>
    <lineage>
        <taxon>Bacteria</taxon>
        <taxon>Bacillati</taxon>
        <taxon>Bacillota</taxon>
        <taxon>Bacilli</taxon>
        <taxon>Bacillales</taxon>
        <taxon>Bacillaceae</taxon>
        <taxon>Bacillus</taxon>
    </lineage>
</organism>
<gene>
    <name evidence="2" type="ORF">DS031_02395</name>
</gene>
<evidence type="ECO:0000313" key="2">
    <source>
        <dbReference type="EMBL" id="RBW70872.1"/>
    </source>
</evidence>
<dbReference type="EMBL" id="QOCW01000002">
    <property type="protein sequence ID" value="RBW70872.1"/>
    <property type="molecule type" value="Genomic_DNA"/>
</dbReference>
<comment type="caution">
    <text evidence="2">The sequence shown here is derived from an EMBL/GenBank/DDBJ whole genome shotgun (WGS) entry which is preliminary data.</text>
</comment>
<evidence type="ECO:0000313" key="3">
    <source>
        <dbReference type="Proteomes" id="UP000253314"/>
    </source>
</evidence>
<accession>A0A366XXL6</accession>